<feature type="compositionally biased region" description="Basic residues" evidence="1">
    <location>
        <begin position="36"/>
        <end position="46"/>
    </location>
</feature>
<evidence type="ECO:0000313" key="2">
    <source>
        <dbReference type="EMBL" id="OPC80408.1"/>
    </source>
</evidence>
<name>A0A1T3NUD0_9ACTN</name>
<evidence type="ECO:0000313" key="3">
    <source>
        <dbReference type="Proteomes" id="UP000190037"/>
    </source>
</evidence>
<sequence>MGTRGGSTRVTPTRPRPSAARGRSKAPHPRPPCRSCVHRHPAHPHRPAPCASRLAHLGTSVVFRAYGV</sequence>
<protein>
    <submittedName>
        <fullName evidence="2">Uncharacterized protein</fullName>
    </submittedName>
</protein>
<accession>A0A1T3NUD0</accession>
<keyword evidence="3" id="KW-1185">Reference proteome</keyword>
<dbReference type="AlphaFoldDB" id="A0A1T3NUD0"/>
<comment type="caution">
    <text evidence="2">The sequence shown here is derived from an EMBL/GenBank/DDBJ whole genome shotgun (WGS) entry which is preliminary data.</text>
</comment>
<proteinExistence type="predicted"/>
<dbReference type="Proteomes" id="UP000190037">
    <property type="component" value="Unassembled WGS sequence"/>
</dbReference>
<gene>
    <name evidence="2" type="ORF">B4N89_05125</name>
</gene>
<dbReference type="EMBL" id="MWQN01000001">
    <property type="protein sequence ID" value="OPC80408.1"/>
    <property type="molecule type" value="Genomic_DNA"/>
</dbReference>
<organism evidence="2 3">
    <name type="scientific">Embleya scabrispora</name>
    <dbReference type="NCBI Taxonomy" id="159449"/>
    <lineage>
        <taxon>Bacteria</taxon>
        <taxon>Bacillati</taxon>
        <taxon>Actinomycetota</taxon>
        <taxon>Actinomycetes</taxon>
        <taxon>Kitasatosporales</taxon>
        <taxon>Streptomycetaceae</taxon>
        <taxon>Embleya</taxon>
    </lineage>
</organism>
<evidence type="ECO:0000256" key="1">
    <source>
        <dbReference type="SAM" id="MobiDB-lite"/>
    </source>
</evidence>
<dbReference type="STRING" id="159449.B4N89_05125"/>
<feature type="compositionally biased region" description="Polar residues" evidence="1">
    <location>
        <begin position="1"/>
        <end position="11"/>
    </location>
</feature>
<feature type="region of interest" description="Disordered" evidence="1">
    <location>
        <begin position="1"/>
        <end position="49"/>
    </location>
</feature>
<reference evidence="2 3" key="1">
    <citation type="submission" date="2017-03" db="EMBL/GenBank/DDBJ databases">
        <title>Draft genome sequence of Streptomyces scabrisporus NF3, endophyte isolated from Amphipterygium adstringens.</title>
        <authorList>
            <person name="Vazquez M."/>
            <person name="Ceapa C.D."/>
            <person name="Rodriguez Luna D."/>
            <person name="Sanchez Esquivel S."/>
        </authorList>
    </citation>
    <scope>NUCLEOTIDE SEQUENCE [LARGE SCALE GENOMIC DNA]</scope>
    <source>
        <strain evidence="2 3">NF3</strain>
    </source>
</reference>